<feature type="transmembrane region" description="Helical" evidence="1">
    <location>
        <begin position="35"/>
        <end position="55"/>
    </location>
</feature>
<keyword evidence="1" id="KW-1133">Transmembrane helix</keyword>
<protein>
    <recommendedName>
        <fullName evidence="4">TOM core complex subunit Tom6</fullName>
    </recommendedName>
</protein>
<evidence type="ECO:0000313" key="3">
    <source>
        <dbReference type="Proteomes" id="UP001160390"/>
    </source>
</evidence>
<dbReference type="Proteomes" id="UP001160390">
    <property type="component" value="Unassembled WGS sequence"/>
</dbReference>
<sequence>MPPKRIAVDRSGSRGASKGFLASTYDTLTSSDNAAVVRSIGVFGLAVAFLASSWGEVLLPPYVYSAPSSSCKRDPFIQIFDP</sequence>
<gene>
    <name evidence="2" type="ORF">CCHLO57077_00015386</name>
</gene>
<keyword evidence="1" id="KW-0472">Membrane</keyword>
<organism evidence="2 3">
    <name type="scientific">Clonostachys chloroleuca</name>
    <dbReference type="NCBI Taxonomy" id="1926264"/>
    <lineage>
        <taxon>Eukaryota</taxon>
        <taxon>Fungi</taxon>
        <taxon>Dikarya</taxon>
        <taxon>Ascomycota</taxon>
        <taxon>Pezizomycotina</taxon>
        <taxon>Sordariomycetes</taxon>
        <taxon>Hypocreomycetidae</taxon>
        <taxon>Hypocreales</taxon>
        <taxon>Bionectriaceae</taxon>
        <taxon>Clonostachys</taxon>
    </lineage>
</organism>
<evidence type="ECO:0008006" key="4">
    <source>
        <dbReference type="Google" id="ProtNLM"/>
    </source>
</evidence>
<accession>A0AA35VS28</accession>
<reference evidence="2" key="1">
    <citation type="submission" date="2023-01" db="EMBL/GenBank/DDBJ databases">
        <authorList>
            <person name="Piombo E."/>
        </authorList>
    </citation>
    <scope>NUCLEOTIDE SEQUENCE</scope>
</reference>
<keyword evidence="3" id="KW-1185">Reference proteome</keyword>
<proteinExistence type="predicted"/>
<name>A0AA35VS28_9HYPO</name>
<evidence type="ECO:0000256" key="1">
    <source>
        <dbReference type="SAM" id="Phobius"/>
    </source>
</evidence>
<dbReference type="EMBL" id="CABFNP030001324">
    <property type="protein sequence ID" value="CAI6099629.1"/>
    <property type="molecule type" value="Genomic_DNA"/>
</dbReference>
<comment type="caution">
    <text evidence="2">The sequence shown here is derived from an EMBL/GenBank/DDBJ whole genome shotgun (WGS) entry which is preliminary data.</text>
</comment>
<dbReference type="AlphaFoldDB" id="A0AA35VS28"/>
<evidence type="ECO:0000313" key="2">
    <source>
        <dbReference type="EMBL" id="CAI6099629.1"/>
    </source>
</evidence>
<keyword evidence="1" id="KW-0812">Transmembrane</keyword>